<dbReference type="OrthoDB" id="40168at10239"/>
<dbReference type="GO" id="GO:0044167">
    <property type="term" value="C:host cell endoplasmic reticulum membrane"/>
    <property type="evidence" value="ECO:0007669"/>
    <property type="project" value="UniProtKB-SubCell"/>
</dbReference>
<evidence type="ECO:0000313" key="14">
    <source>
        <dbReference type="EMBL" id="AJO26408.1"/>
    </source>
</evidence>
<evidence type="ECO:0000256" key="4">
    <source>
        <dbReference type="ARBA" id="ARBA00022448"/>
    </source>
</evidence>
<keyword evidence="10" id="KW-1038">Host endoplasmic reticulum</keyword>
<dbReference type="GO" id="GO:0046740">
    <property type="term" value="P:transport of virus in host, cell to cell"/>
    <property type="evidence" value="ECO:0007669"/>
    <property type="project" value="UniProtKB-KW"/>
</dbReference>
<dbReference type="EMBL" id="KT124646">
    <property type="protein sequence ID" value="ANO39203.1"/>
    <property type="molecule type" value="Genomic_RNA"/>
</dbReference>
<evidence type="ECO:0000313" key="34">
    <source>
        <dbReference type="Proteomes" id="UP000201757"/>
    </source>
</evidence>
<dbReference type="EMBL" id="MF563877">
    <property type="protein sequence ID" value="AWV91522.1"/>
    <property type="molecule type" value="Genomic_RNA"/>
</dbReference>
<keyword evidence="34" id="KW-1185">Reference proteome</keyword>
<evidence type="ECO:0000313" key="20">
    <source>
        <dbReference type="EMBL" id="ASK39447.1"/>
    </source>
</evidence>
<dbReference type="EMBL" id="KX156736">
    <property type="protein sequence ID" value="ASK39447.1"/>
    <property type="molecule type" value="Genomic_RNA"/>
</dbReference>
<reference evidence="16" key="4">
    <citation type="submission" date="2015-06" db="EMBL/GenBank/DDBJ databases">
        <title>Full genome sequencing of Citrus yellow vein clearing virus isolate HU from China.</title>
        <authorList>
            <person name="Ferraro R."/>
            <person name="Scuderi G."/>
            <person name="Russo M."/>
            <person name="Deng Z.N."/>
            <person name="Catara A.F."/>
            <person name="Licciardello G."/>
        </authorList>
    </citation>
    <scope>NUCLEOTIDE SEQUENCE</scope>
    <source>
        <strain evidence="16">HU</strain>
    </source>
</reference>
<evidence type="ECO:0000256" key="5">
    <source>
        <dbReference type="ARBA" id="ARBA00022692"/>
    </source>
</evidence>
<dbReference type="Proteomes" id="UP000201757">
    <property type="component" value="Segment"/>
</dbReference>
<dbReference type="EMBL" id="KX156747">
    <property type="protein sequence ID" value="ASK39513.1"/>
    <property type="molecule type" value="Genomic_RNA"/>
</dbReference>
<dbReference type="EMBL" id="KX156734">
    <property type="protein sequence ID" value="ASK39435.1"/>
    <property type="molecule type" value="Genomic_RNA"/>
</dbReference>
<evidence type="ECO:0000256" key="3">
    <source>
        <dbReference type="ARBA" id="ARBA00013812"/>
    </source>
</evidence>
<protein>
    <recommendedName>
        <fullName evidence="3">Movement protein TGBp3</fullName>
    </recommendedName>
    <alternativeName>
        <fullName evidence="12">Triple gene block 3 protein</fullName>
    </alternativeName>
</protein>
<dbReference type="Pfam" id="PF02495">
    <property type="entry name" value="TGBp3"/>
    <property type="match status" value="1"/>
</dbReference>
<evidence type="ECO:0000313" key="22">
    <source>
        <dbReference type="EMBL" id="ASK39459.1"/>
    </source>
</evidence>
<reference evidence="14" key="6">
    <citation type="journal article" date="2016" name="Plant Dis.">
        <title>First Molecular Evidence of Citrus yellow vein clearing virus from Citrus in Punjab, Pakistan.</title>
        <authorList>
            <person name="Cao M.J."/>
            <person name="Wu Q."/>
            <person name="Atta S."/>
            <person name="Su H.N."/>
            <person name="Yu Y.Q."/>
            <person name="Chen H.M."/>
            <person name="Zhou C.Y."/>
        </authorList>
    </citation>
    <scope>NUCLEOTIDE SEQUENCE</scope>
    <source>
        <strain evidence="14">PK</strain>
    </source>
</reference>
<dbReference type="KEGG" id="vg:23679877"/>
<dbReference type="EMBL" id="KX156749">
    <property type="protein sequence ID" value="ASK39525.1"/>
    <property type="molecule type" value="Genomic_RNA"/>
</dbReference>
<evidence type="ECO:0000313" key="31">
    <source>
        <dbReference type="EMBL" id="ASK39513.1"/>
    </source>
</evidence>
<reference evidence="13 34" key="2">
    <citation type="submission" date="2014-12" db="EMBL/GenBank/DDBJ databases">
        <title>Citrus yellow vein clearing virus isolate CQ from Chongqing, China, complete genome.</title>
        <authorList>
            <person name="Cao M."/>
            <person name="Wu Q."/>
            <person name="Su H."/>
            <person name="Yu Y."/>
            <person name="Chen H."/>
            <person name="Atta S."/>
            <person name="Zhou C."/>
        </authorList>
    </citation>
    <scope>NUCLEOTIDE SEQUENCE [LARGE SCALE GENOMIC DNA]</scope>
    <source>
        <strain evidence="13">CQ</strain>
    </source>
</reference>
<dbReference type="InterPro" id="IPR003411">
    <property type="entry name" value="TGBp3"/>
</dbReference>
<keyword evidence="7" id="KW-1133">Transmembrane helix</keyword>
<organism evidence="13 34">
    <name type="scientific">Citrus yellow vein clearing virus</name>
    <dbReference type="NCBI Taxonomy" id="1214459"/>
    <lineage>
        <taxon>Viruses</taxon>
        <taxon>Riboviria</taxon>
        <taxon>Orthornavirae</taxon>
        <taxon>Kitrinoviricota</taxon>
        <taxon>Alsuviricetes</taxon>
        <taxon>Tymovirales</taxon>
        <taxon>Alphaflexiviridae</taxon>
        <taxon>Potexvirus</taxon>
        <taxon>Mandarivirus</taxon>
        <taxon>Potexvirus citriflavivenae</taxon>
    </lineage>
</organism>
<evidence type="ECO:0000256" key="1">
    <source>
        <dbReference type="ARBA" id="ARBA00004625"/>
    </source>
</evidence>
<dbReference type="EMBL" id="KT696512">
    <property type="protein sequence ID" value="AOO32391.1"/>
    <property type="molecule type" value="Genomic_RNA"/>
</dbReference>
<dbReference type="EMBL" id="KP120977">
    <property type="protein sequence ID" value="AKG26809.1"/>
    <property type="molecule type" value="Genomic_RNA"/>
</dbReference>
<evidence type="ECO:0000313" key="13">
    <source>
        <dbReference type="EMBL" id="AJO26402.1"/>
    </source>
</evidence>
<comment type="subcellular location">
    <subcellularLocation>
        <location evidence="1">Host endoplasmic reticulum membrane</location>
    </subcellularLocation>
</comment>
<evidence type="ECO:0000313" key="15">
    <source>
        <dbReference type="EMBL" id="AKG26809.1"/>
    </source>
</evidence>
<evidence type="ECO:0000256" key="6">
    <source>
        <dbReference type="ARBA" id="ARBA00022870"/>
    </source>
</evidence>
<keyword evidence="8" id="KW-0916">Viral movement protein</keyword>
<proteinExistence type="inferred from homology"/>
<evidence type="ECO:0000313" key="24">
    <source>
        <dbReference type="EMBL" id="ASK39471.1"/>
    </source>
</evidence>
<reference evidence="33" key="9">
    <citation type="submission" date="2017-07" db="EMBL/GenBank/DDBJ databases">
        <title>First report of Citrus yellow vein clearing virus infecting navel orange in China.</title>
        <authorList>
            <person name="Xing-Tao L."/>
            <person name="Ke-Gang T."/>
        </authorList>
    </citation>
    <scope>NUCLEOTIDE SEQUENCE</scope>
    <source>
        <strain evidence="33">JX</strain>
    </source>
</reference>
<evidence type="ECO:0000313" key="26">
    <source>
        <dbReference type="EMBL" id="ASK39483.1"/>
    </source>
</evidence>
<reference evidence="15" key="1">
    <citation type="submission" date="2014-11" db="EMBL/GenBank/DDBJ databases">
        <title>Molecular Characterization of a Citrus yellow vein clearing virus strain from China.</title>
        <authorList>
            <person name="Song Z."/>
            <person name="Chen H."/>
            <person name="Li Z."/>
            <person name="Zhou C."/>
        </authorList>
    </citation>
    <scope>NUCLEOTIDE SEQUENCE</scope>
    <source>
        <strain evidence="15">CYVCV-RL</strain>
    </source>
</reference>
<dbReference type="EMBL" id="KX156745">
    <property type="protein sequence ID" value="ASK39501.1"/>
    <property type="molecule type" value="Genomic_RNA"/>
</dbReference>
<sequence length="60" mass="6208">MQSIDLLILAILVLALIASLFPAPEPCTIVVSGASASVTNCPNPEQLAELVRALKPAKPV</sequence>
<evidence type="ECO:0000256" key="11">
    <source>
        <dbReference type="ARBA" id="ARBA00025270"/>
    </source>
</evidence>
<evidence type="ECO:0000256" key="7">
    <source>
        <dbReference type="ARBA" id="ARBA00022989"/>
    </source>
</evidence>
<keyword evidence="4" id="KW-0813">Transport</keyword>
<keyword evidence="9" id="KW-0472">Membrane</keyword>
<dbReference type="EMBL" id="KX156744">
    <property type="protein sequence ID" value="ASK39495.1"/>
    <property type="molecule type" value="Genomic_RNA"/>
</dbReference>
<reference evidence="17" key="5">
    <citation type="submission" date="2015-09" db="EMBL/GenBank/DDBJ databases">
        <authorList>
            <person name="Jackson K.R."/>
            <person name="Lunt B.L."/>
            <person name="Fisher J.N.B."/>
            <person name="Gardner A.V."/>
            <person name="Bailey M.E."/>
            <person name="Deus L.M."/>
            <person name="Earl A.S."/>
            <person name="Gibby P.D."/>
            <person name="Hartmann K.A."/>
            <person name="Liu J.E."/>
            <person name="Manci A.M."/>
            <person name="Nielsen D.A."/>
            <person name="Solomon M.B."/>
            <person name="Breakwell D.P."/>
            <person name="Burnett S.H."/>
            <person name="Grose J.H."/>
        </authorList>
    </citation>
    <scope>NUCLEOTIDE SEQUENCE</scope>
    <source>
        <strain evidence="18">KPMI</strain>
        <strain evidence="17">PALI</strain>
    </source>
</reference>
<dbReference type="EMBL" id="KX156746">
    <property type="protein sequence ID" value="ASK39507.1"/>
    <property type="molecule type" value="Genomic_RNA"/>
</dbReference>
<reference evidence="14" key="3">
    <citation type="submission" date="2014-12" db="EMBL/GenBank/DDBJ databases">
        <authorList>
            <person name="Jaenicke S."/>
        </authorList>
    </citation>
    <scope>NUCLEOTIDE SEQUENCE</scope>
    <source>
        <strain evidence="14">PK</strain>
    </source>
</reference>
<reference evidence="19" key="8">
    <citation type="journal article" date="2017" name="Plant Dis.">
        <title>Occurrence, distribution and molecular characterization of Citrus yellow vein clearing virus in China.</title>
        <authorList>
            <person name="Zhou Y."/>
            <person name="Chen H.M."/>
            <person name="Cao M.J."/>
            <person name="Wang X.F."/>
            <person name="Jin X."/>
            <person name="Liu K.H."/>
            <person name="Zhou C.Y."/>
        </authorList>
    </citation>
    <scope>NUCLEOTIDE SEQUENCE</scope>
    <source>
        <strain evidence="20">CQ-TA</strain>
        <strain evidence="21">FJ-PK</strain>
        <strain evidence="22">GD-JG</strain>
        <strain evidence="23">GD-STJ</strain>
        <strain evidence="24">GD-STP</strain>
        <strain evidence="25">GX-GXP</strain>
        <strain evidence="26">GX-STJ</strain>
        <strain evidence="27">GZ-GXP</strain>
        <strain evidence="28">HN-GXP</strain>
        <strain evidence="29">HN-STJ</strain>
        <strain evidence="30">JX-NF</strain>
        <strain evidence="31">JX-NH</strain>
        <strain evidence="32">SC-NH</strain>
        <strain evidence="19">YN-SA</strain>
    </source>
</reference>
<reference evidence="19" key="7">
    <citation type="submission" date="2016-04" db="EMBL/GenBank/DDBJ databases">
        <authorList>
            <person name="Evans L.H."/>
            <person name="Alamgir A."/>
            <person name="Owens N."/>
            <person name="Weber N.D."/>
            <person name="Virtaneva K."/>
            <person name="Barbian K."/>
            <person name="Babar A."/>
            <person name="Rosenke K."/>
        </authorList>
    </citation>
    <scope>NUCLEOTIDE SEQUENCE</scope>
    <source>
        <strain evidence="20">CQ-TA</strain>
        <strain evidence="19">YN-SA</strain>
    </source>
</reference>
<dbReference type="EMBL" id="KT696513">
    <property type="protein sequence ID" value="AOO32397.1"/>
    <property type="molecule type" value="Genomic_RNA"/>
</dbReference>
<evidence type="ECO:0000256" key="10">
    <source>
        <dbReference type="ARBA" id="ARBA00023184"/>
    </source>
</evidence>
<dbReference type="EMBL" id="KP313240">
    <property type="protein sequence ID" value="AJO26402.1"/>
    <property type="molecule type" value="Genomic_RNA"/>
</dbReference>
<dbReference type="RefSeq" id="YP_009124991.1">
    <property type="nucleotide sequence ID" value="NC_026592.1"/>
</dbReference>
<evidence type="ECO:0000313" key="21">
    <source>
        <dbReference type="EMBL" id="ASK39453.1"/>
    </source>
</evidence>
<evidence type="ECO:0000256" key="9">
    <source>
        <dbReference type="ARBA" id="ARBA00023136"/>
    </source>
</evidence>
<dbReference type="EMBL" id="KX156739">
    <property type="protein sequence ID" value="ASK39465.1"/>
    <property type="molecule type" value="Genomic_RNA"/>
</dbReference>
<dbReference type="EMBL" id="KX156740">
    <property type="protein sequence ID" value="ASK39471.1"/>
    <property type="molecule type" value="Genomic_RNA"/>
</dbReference>
<evidence type="ECO:0000313" key="27">
    <source>
        <dbReference type="EMBL" id="ASK39489.1"/>
    </source>
</evidence>
<evidence type="ECO:0000313" key="33">
    <source>
        <dbReference type="EMBL" id="AWV91522.1"/>
    </source>
</evidence>
<evidence type="ECO:0000313" key="25">
    <source>
        <dbReference type="EMBL" id="ASK39477.1"/>
    </source>
</evidence>
<keyword evidence="6" id="KW-1043">Host membrane</keyword>
<evidence type="ECO:0000313" key="23">
    <source>
        <dbReference type="EMBL" id="ASK39465.1"/>
    </source>
</evidence>
<evidence type="ECO:0000313" key="18">
    <source>
        <dbReference type="EMBL" id="AOO32397.1"/>
    </source>
</evidence>
<evidence type="ECO:0000313" key="28">
    <source>
        <dbReference type="EMBL" id="ASK39495.1"/>
    </source>
</evidence>
<evidence type="ECO:0000256" key="8">
    <source>
        <dbReference type="ARBA" id="ARBA00023031"/>
    </source>
</evidence>
<dbReference type="EMBL" id="KX156738">
    <property type="protein sequence ID" value="ASK39459.1"/>
    <property type="molecule type" value="Genomic_RNA"/>
</dbReference>
<evidence type="ECO:0000313" key="29">
    <source>
        <dbReference type="EMBL" id="ASK39501.1"/>
    </source>
</evidence>
<evidence type="ECO:0000313" key="17">
    <source>
        <dbReference type="EMBL" id="AOO32391.1"/>
    </source>
</evidence>
<name>A0A0C5CHT2_9VIRU</name>
<evidence type="ECO:0000313" key="16">
    <source>
        <dbReference type="EMBL" id="ANO39203.1"/>
    </source>
</evidence>
<evidence type="ECO:0000313" key="30">
    <source>
        <dbReference type="EMBL" id="ASK39507.1"/>
    </source>
</evidence>
<evidence type="ECO:0000256" key="12">
    <source>
        <dbReference type="ARBA" id="ARBA00033148"/>
    </source>
</evidence>
<dbReference type="EMBL" id="KX156742">
    <property type="protein sequence ID" value="ASK39483.1"/>
    <property type="molecule type" value="Genomic_RNA"/>
</dbReference>
<comment type="similarity">
    <text evidence="2">Belongs to the Tymovirales TGBp3 protein family.</text>
</comment>
<evidence type="ECO:0000256" key="2">
    <source>
        <dbReference type="ARBA" id="ARBA00010355"/>
    </source>
</evidence>
<evidence type="ECO:0000313" key="19">
    <source>
        <dbReference type="EMBL" id="ASK39435.1"/>
    </source>
</evidence>
<keyword evidence="5" id="KW-0812">Transmembrane</keyword>
<dbReference type="EMBL" id="KX156743">
    <property type="protein sequence ID" value="ASK39489.1"/>
    <property type="molecule type" value="Genomic_RNA"/>
</dbReference>
<gene>
    <name evidence="17" type="primary">ORF4</name>
</gene>
<dbReference type="EMBL" id="KX156737">
    <property type="protein sequence ID" value="ASK39453.1"/>
    <property type="molecule type" value="Genomic_RNA"/>
</dbReference>
<dbReference type="EMBL" id="KX156741">
    <property type="protein sequence ID" value="ASK39477.1"/>
    <property type="molecule type" value="Genomic_RNA"/>
</dbReference>
<comment type="function">
    <text evidence="11">Plays a role in viral cell-to-cell propagation, by facilitating genome transport to neighboring plant cells through plasmosdesmata. May induce the formation of granular vesicles derived from the Endoplasmic reticulum, which align on actin filaments.</text>
</comment>
<dbReference type="EMBL" id="KP313241">
    <property type="protein sequence ID" value="AJO26408.1"/>
    <property type="molecule type" value="Genomic_RNA"/>
</dbReference>
<accession>A0A0C5CHT2</accession>
<evidence type="ECO:0000313" key="32">
    <source>
        <dbReference type="EMBL" id="ASK39525.1"/>
    </source>
</evidence>